<accession>A0A1H4B0D3</accession>
<evidence type="ECO:0000313" key="3">
    <source>
        <dbReference type="EMBL" id="SEA41342.1"/>
    </source>
</evidence>
<dbReference type="EMBL" id="FNRQ01000001">
    <property type="protein sequence ID" value="SEA41342.1"/>
    <property type="molecule type" value="Genomic_DNA"/>
</dbReference>
<dbReference type="RefSeq" id="WP_090530748.1">
    <property type="nucleotide sequence ID" value="NZ_FNRQ01000001.1"/>
</dbReference>
<dbReference type="Pfam" id="PF07693">
    <property type="entry name" value="KAP_NTPase"/>
    <property type="match status" value="1"/>
</dbReference>
<dbReference type="InterPro" id="IPR011646">
    <property type="entry name" value="KAP_P-loop"/>
</dbReference>
<dbReference type="PANTHER" id="PTHR22674:SF6">
    <property type="entry name" value="NTPASE KAP FAMILY P-LOOP DOMAIN-CONTAINING PROTEIN 1"/>
    <property type="match status" value="1"/>
</dbReference>
<keyword evidence="1" id="KW-0472">Membrane</keyword>
<dbReference type="InterPro" id="IPR052754">
    <property type="entry name" value="NTPase_KAP_P-loop"/>
</dbReference>
<evidence type="ECO:0000259" key="2">
    <source>
        <dbReference type="Pfam" id="PF07693"/>
    </source>
</evidence>
<dbReference type="Proteomes" id="UP000198638">
    <property type="component" value="Unassembled WGS sequence"/>
</dbReference>
<name>A0A1H4B0D3_9BURK</name>
<feature type="domain" description="KAP NTPase" evidence="2">
    <location>
        <begin position="31"/>
        <end position="402"/>
    </location>
</feature>
<keyword evidence="1" id="KW-0812">Transmembrane</keyword>
<feature type="transmembrane region" description="Helical" evidence="1">
    <location>
        <begin position="153"/>
        <end position="174"/>
    </location>
</feature>
<dbReference type="SUPFAM" id="SSF52540">
    <property type="entry name" value="P-loop containing nucleoside triphosphate hydrolases"/>
    <property type="match status" value="1"/>
</dbReference>
<evidence type="ECO:0000256" key="1">
    <source>
        <dbReference type="SAM" id="Phobius"/>
    </source>
</evidence>
<reference evidence="4" key="1">
    <citation type="submission" date="2016-10" db="EMBL/GenBank/DDBJ databases">
        <authorList>
            <person name="Varghese N."/>
            <person name="Submissions S."/>
        </authorList>
    </citation>
    <scope>NUCLEOTIDE SEQUENCE [LARGE SCALE GENOMIC DNA]</scope>
    <source>
        <strain evidence="4">LMG 24000</strain>
    </source>
</reference>
<keyword evidence="1" id="KW-1133">Transmembrane helix</keyword>
<dbReference type="STRING" id="83784.SAMN05192564_1011388"/>
<dbReference type="OrthoDB" id="88903at2"/>
<dbReference type="PANTHER" id="PTHR22674">
    <property type="entry name" value="NTPASE, KAP FAMILY P-LOOP DOMAIN-CONTAINING 1"/>
    <property type="match status" value="1"/>
</dbReference>
<organism evidence="3 4">
    <name type="scientific">Paraburkholderia sartisoli</name>
    <dbReference type="NCBI Taxonomy" id="83784"/>
    <lineage>
        <taxon>Bacteria</taxon>
        <taxon>Pseudomonadati</taxon>
        <taxon>Pseudomonadota</taxon>
        <taxon>Betaproteobacteria</taxon>
        <taxon>Burkholderiales</taxon>
        <taxon>Burkholderiaceae</taxon>
        <taxon>Paraburkholderia</taxon>
    </lineage>
</organism>
<protein>
    <submittedName>
        <fullName evidence="3">KAP family P-loop domain-containing protein</fullName>
    </submittedName>
</protein>
<dbReference type="InterPro" id="IPR027417">
    <property type="entry name" value="P-loop_NTPase"/>
</dbReference>
<gene>
    <name evidence="3" type="ORF">SAMN05192564_1011388</name>
</gene>
<proteinExistence type="predicted"/>
<evidence type="ECO:0000313" key="4">
    <source>
        <dbReference type="Proteomes" id="UP000198638"/>
    </source>
</evidence>
<keyword evidence="4" id="KW-1185">Reference proteome</keyword>
<sequence length="1361" mass="149446">MNDRLPIHDVMPSILDREISQNDQDAFGHRHFALALRSMIESDRNQTPFSIGLLGGWGTGKSSIKELYRADLASDAVKQDGRRRSERFHCITFNAWRFGGRDHDIKRALLRHVFLELGGEEDSLQDRLFRQISETTEQPKSWRAVTGETLRAWLIPLPALVIVFAFLFAVLFLAKWLLHLEGPAQTILVACATALSGYVIHHVKPAEVKANRAQTRIALPSTTSEQYEDMLLEQLGRYKDGQSRMPNGTNGRTCERLIIFVDDLDRLSADEMVLGLDAIRTFMEIPAGRLPKGLGLVFVISCDESRVADALARGRRSGDLPATVFNQSDARRYLDRIFQFRLEIPPPPRNDMREFALSKLKSLTEVTGDLQARGVPLESLVDRMIHVGVQDPRNALQIVNAFAQAWWIAVRREHEGVGSDRPGGLHDGAVTNHPISLGALCAMKVSFPGFYGDLQEDPTFLDAFTDVIVRGRSLDHLPASSRTRLIEKYLVGQDAAGEKIELRSEHRPLRQFIASLGGIRWADPMQSLLLLSEDPITRRLGAKISSIYGAFVSGDTAGVLEAMRRNGDSSALSQDQARTLYQMRDGTRLETEARRNNAAKVIADLIERVPAPSKGQLLGELCRDLDDSIDLRSRVGVQRIVKLLVDATGSDQRAIASRLVVDVLKSEQPVSLQLESMQTPSLDEAVEMARQVVPLALSVRAAHGLESDAERRLCDWLLERVIRVSGEKSIQLPYAELEAWLSADGGQIAKLLGIRYLTVLADELERAGSASFDLNAALERVKSIAGALMMAGEESRQTLWGVLTRYIGMSEITIVQVAWMLGVTELHRASDAQASSFIAAWANRLIASGNDVPPIASADVLQPVCTAIGAKLQSLDESALSAVAVLIEHWSATPDSAEAACEVVRIVLPRADVVEERVMSKWASRVLSTLPEPCVRLLASRFESQTGAVQSAMIAAMNVTVSSDRIDDNACHRLALVVESTPEHAWSAGPLQGYLNSLLPQLAARFANPNGYLVAVFPIIAPVLRYASAATFGGQLQQLFNQAKTQPAHYAMLHKAMTGNWTLRADETNPYDPASIFNDACAFVVSYPAATNVDILESLSDMFRRSVVPDGQKPRFIETMCVVWKQAPLQGPHFFREYPELTPVQAHALAVTLDANNSEHLDALAHVWTSVSTGMSASACTETLRLLLSGGSLNSASEADVGLRIWLEVQGDAGAALLSAQLEAADLPDEQRSRLWRQAARSALQLHAGFFIDVVPKVIALPNVEKTAGMIFDDVDVISKTLQDADARSKLAHRLMRSFSAASSNAIQGNICRYCENLIGQAALSDFRPAALTRDEFDIIKAAFGQAKDLKRLEKLVAVDA</sequence>